<dbReference type="PIRSF" id="PIRSF034303">
    <property type="entry name" value="DUF1694"/>
    <property type="match status" value="1"/>
</dbReference>
<gene>
    <name evidence="1" type="ORF">ACFSR0_06500</name>
</gene>
<dbReference type="Proteomes" id="UP001597427">
    <property type="component" value="Unassembled WGS sequence"/>
</dbReference>
<sequence>MADELQQHLDNSLYGTPQLRPDEQRKYLGTFRERCYLQMTISQMRDKTLQELFQLHVTDYETAHCLMNNQVSDTLQAFYIQLLTQANMPFTIVSSEEASDEAIGLLLISDEAVNDEVIDIAKKYPTASQTDPQEQKNASFWGKLFH</sequence>
<name>A0ABW5TID3_9ENTE</name>
<reference evidence="2" key="1">
    <citation type="journal article" date="2019" name="Int. J. Syst. Evol. Microbiol.">
        <title>The Global Catalogue of Microorganisms (GCM) 10K type strain sequencing project: providing services to taxonomists for standard genome sequencing and annotation.</title>
        <authorList>
            <consortium name="The Broad Institute Genomics Platform"/>
            <consortium name="The Broad Institute Genome Sequencing Center for Infectious Disease"/>
            <person name="Wu L."/>
            <person name="Ma J."/>
        </authorList>
    </citation>
    <scope>NUCLEOTIDE SEQUENCE [LARGE SCALE GENOMIC DNA]</scope>
    <source>
        <strain evidence="2">TISTR 932</strain>
    </source>
</reference>
<dbReference type="Gene3D" id="3.30.1330.30">
    <property type="match status" value="1"/>
</dbReference>
<dbReference type="RefSeq" id="WP_379981086.1">
    <property type="nucleotide sequence ID" value="NZ_JBHUMO010000041.1"/>
</dbReference>
<dbReference type="SUPFAM" id="SSF160515">
    <property type="entry name" value="YueI-like"/>
    <property type="match status" value="1"/>
</dbReference>
<dbReference type="InterPro" id="IPR012543">
    <property type="entry name" value="DUF1694"/>
</dbReference>
<dbReference type="EMBL" id="JBHUMO010000041">
    <property type="protein sequence ID" value="MFD2729071.1"/>
    <property type="molecule type" value="Genomic_DNA"/>
</dbReference>
<organism evidence="1 2">
    <name type="scientific">Enterococcus camelliae</name>
    <dbReference type="NCBI Taxonomy" id="453959"/>
    <lineage>
        <taxon>Bacteria</taxon>
        <taxon>Bacillati</taxon>
        <taxon>Bacillota</taxon>
        <taxon>Bacilli</taxon>
        <taxon>Lactobacillales</taxon>
        <taxon>Enterococcaceae</taxon>
        <taxon>Enterococcus</taxon>
    </lineage>
</organism>
<dbReference type="Pfam" id="PF07997">
    <property type="entry name" value="DUF1694"/>
    <property type="match status" value="1"/>
</dbReference>
<accession>A0ABW5TID3</accession>
<evidence type="ECO:0000313" key="2">
    <source>
        <dbReference type="Proteomes" id="UP001597427"/>
    </source>
</evidence>
<dbReference type="InterPro" id="IPR029064">
    <property type="entry name" value="Ribosomal_eL30-like_sf"/>
</dbReference>
<keyword evidence="2" id="KW-1185">Reference proteome</keyword>
<evidence type="ECO:0000313" key="1">
    <source>
        <dbReference type="EMBL" id="MFD2729071.1"/>
    </source>
</evidence>
<comment type="caution">
    <text evidence="1">The sequence shown here is derived from an EMBL/GenBank/DDBJ whole genome shotgun (WGS) entry which is preliminary data.</text>
</comment>
<protein>
    <submittedName>
        <fullName evidence="1">YueI family protein</fullName>
    </submittedName>
</protein>
<proteinExistence type="predicted"/>